<dbReference type="OMA" id="EAMFSIC"/>
<reference evidence="1" key="1">
    <citation type="submission" date="2025-08" db="UniProtKB">
        <authorList>
            <consortium name="RefSeq"/>
        </authorList>
    </citation>
    <scope>IDENTIFICATION</scope>
</reference>
<name>A0A1S4AVE0_TOBAC</name>
<dbReference type="PaxDb" id="4097-A0A1S4AVE0"/>
<dbReference type="OrthoDB" id="1302332at2759"/>
<dbReference type="STRING" id="4097.A0A1S4AVE0"/>
<dbReference type="AlphaFoldDB" id="A0A1S4AVE0"/>
<gene>
    <name evidence="1" type="primary">LOC107801627</name>
</gene>
<protein>
    <submittedName>
        <fullName evidence="1">Uncharacterized protein</fullName>
    </submittedName>
</protein>
<dbReference type="RefSeq" id="XP_016480463.1">
    <property type="nucleotide sequence ID" value="XM_016624977.1"/>
</dbReference>
<sequence length="228" mass="26079">MQDQPARKTFKYCNVWSTHPLFLEIVRESWNEQVQECTMFKAKLQLHPQDQSLQAQEKTSYLRYKKASILAEKPLIQKSKATWIRLGDDNTKYFHSVIKKRKLQQSVTQIQDEHGVTQIDPIVIAGVFVKFYRNLLGEVGGSRRHAYTGFLKNGPTLEAVQQLNLIKTFTEREVKEAMFSICINKSPGSDGYGGGFFRDAWAIVGNEVTEAVLEFFQNGKLLKQISAT</sequence>
<dbReference type="KEGG" id="nta:107801627"/>
<accession>A0A1S4AVE0</accession>
<organism evidence="1">
    <name type="scientific">Nicotiana tabacum</name>
    <name type="common">Common tobacco</name>
    <dbReference type="NCBI Taxonomy" id="4097"/>
    <lineage>
        <taxon>Eukaryota</taxon>
        <taxon>Viridiplantae</taxon>
        <taxon>Streptophyta</taxon>
        <taxon>Embryophyta</taxon>
        <taxon>Tracheophyta</taxon>
        <taxon>Spermatophyta</taxon>
        <taxon>Magnoliopsida</taxon>
        <taxon>eudicotyledons</taxon>
        <taxon>Gunneridae</taxon>
        <taxon>Pentapetalae</taxon>
        <taxon>asterids</taxon>
        <taxon>lamiids</taxon>
        <taxon>Solanales</taxon>
        <taxon>Solanaceae</taxon>
        <taxon>Nicotianoideae</taxon>
        <taxon>Nicotianeae</taxon>
        <taxon>Nicotiana</taxon>
    </lineage>
</organism>
<proteinExistence type="predicted"/>
<evidence type="ECO:0000313" key="1">
    <source>
        <dbReference type="RefSeq" id="XP_016480463.1"/>
    </source>
</evidence>